<dbReference type="Pfam" id="PF25461">
    <property type="entry name" value="Beta-barrel_SelB"/>
    <property type="match status" value="1"/>
</dbReference>
<dbReference type="NCBIfam" id="TIGR00475">
    <property type="entry name" value="selB"/>
    <property type="match status" value="1"/>
</dbReference>
<evidence type="ECO:0000313" key="8">
    <source>
        <dbReference type="Proteomes" id="UP001379235"/>
    </source>
</evidence>
<dbReference type="InterPro" id="IPR000795">
    <property type="entry name" value="T_Tr_GTP-bd_dom"/>
</dbReference>
<dbReference type="SUPFAM" id="SSF52540">
    <property type="entry name" value="P-loop containing nucleoside triphosphate hydrolases"/>
    <property type="match status" value="1"/>
</dbReference>
<dbReference type="InterPro" id="IPR009000">
    <property type="entry name" value="Transl_B-barrel_sf"/>
</dbReference>
<accession>A0ABU8S9G7</accession>
<dbReference type="InterPro" id="IPR027417">
    <property type="entry name" value="P-loop_NTPase"/>
</dbReference>
<dbReference type="Pfam" id="PF00009">
    <property type="entry name" value="GTP_EFTU"/>
    <property type="match status" value="1"/>
</dbReference>
<dbReference type="InterPro" id="IPR036388">
    <property type="entry name" value="WH-like_DNA-bd_sf"/>
</dbReference>
<evidence type="ECO:0000256" key="3">
    <source>
        <dbReference type="ARBA" id="ARBA00022741"/>
    </source>
</evidence>
<dbReference type="InterPro" id="IPR004535">
    <property type="entry name" value="Transl_elong_SelB"/>
</dbReference>
<keyword evidence="7" id="KW-0251">Elongation factor</keyword>
<dbReference type="InterPro" id="IPR015191">
    <property type="entry name" value="SelB_WHD4"/>
</dbReference>
<sequence length="642" mass="68058">MLVATAGHVDHGKTSLIRALTGVETDRLPEEKARGISIDLGFAYWRPDDGPMIGFVDVPGHERFVRTMIAGLSGVGFAMVIVAADDGVMPQTREHVRILDLLGVNSGLVVVTKVDAVDAGRPAEVAHDMAELLAGTTLERSPTFEVSSLTGSGIRQLGATLRQARETKGAKPEQNFRLSIDRAFSVTGTGTVVTGTVLAGQAATGEALLLSPMGREVRLRGMQSGDRKVESIGAGERCAINLVGVEIGEIHRGDWLVAPVAHAPTSRIEARVTILADRAAPLRHDSRVHLHIGTADLVARVQMPRQKGLDPGVAGSVVLVLDAPTQAASGDRFVLRDSSGRELLGGGVVLDPLATNHRRSVSEREGRAAALALANPADKLAALASAPGIEPDARWFAQACNLTPSTMTALLEGHVLAGKSRAIVVSSARHAALGDRLIAALADHHARHPDESGLPLSAARAVLEEPVSSDLFAGLLGDLSAQGRIETAGALLRLPGHSARFSEAENAFWRRAIGLAEERALVTITAAELARDHRLGEPAVQAMLQRRRTNGDLWQVTDGKFMLRDHVAALVALAAELDAGSGAGFTAAQFRDVSGIGRNFIIQLLEFFDRIGVTRRSGEIRRMRGAWQAVVGMAPPWRKPAS</sequence>
<organism evidence="7 8">
    <name type="scientific">Novosphingobium aquae</name>
    <dbReference type="NCBI Taxonomy" id="3133435"/>
    <lineage>
        <taxon>Bacteria</taxon>
        <taxon>Pseudomonadati</taxon>
        <taxon>Pseudomonadota</taxon>
        <taxon>Alphaproteobacteria</taxon>
        <taxon>Sphingomonadales</taxon>
        <taxon>Sphingomonadaceae</taxon>
        <taxon>Novosphingobium</taxon>
    </lineage>
</organism>
<dbReference type="SUPFAM" id="SSF50465">
    <property type="entry name" value="EF-Tu/eEF-1alpha/eIF2-gamma C-terminal domain"/>
    <property type="match status" value="1"/>
</dbReference>
<keyword evidence="8" id="KW-1185">Reference proteome</keyword>
<dbReference type="SUPFAM" id="SSF46785">
    <property type="entry name" value="Winged helix' DNA-binding domain"/>
    <property type="match status" value="2"/>
</dbReference>
<dbReference type="Proteomes" id="UP001379235">
    <property type="component" value="Unassembled WGS sequence"/>
</dbReference>
<evidence type="ECO:0000256" key="5">
    <source>
        <dbReference type="ARBA" id="ARBA00023134"/>
    </source>
</evidence>
<dbReference type="RefSeq" id="WP_339967213.1">
    <property type="nucleotide sequence ID" value="NZ_JBBHJY010000005.1"/>
</dbReference>
<evidence type="ECO:0000259" key="6">
    <source>
        <dbReference type="PROSITE" id="PS51722"/>
    </source>
</evidence>
<protein>
    <submittedName>
        <fullName evidence="7">Selenocysteine-specific translation elongation factor</fullName>
    </submittedName>
</protein>
<evidence type="ECO:0000256" key="1">
    <source>
        <dbReference type="ARBA" id="ARBA00004496"/>
    </source>
</evidence>
<dbReference type="CDD" id="cd04171">
    <property type="entry name" value="SelB"/>
    <property type="match status" value="1"/>
</dbReference>
<name>A0ABU8S9G7_9SPHN</name>
<dbReference type="Pfam" id="PF09107">
    <property type="entry name" value="WHD_3rd_SelB"/>
    <property type="match status" value="1"/>
</dbReference>
<comment type="caution">
    <text evidence="7">The sequence shown here is derived from an EMBL/GenBank/DDBJ whole genome shotgun (WGS) entry which is preliminary data.</text>
</comment>
<reference evidence="7 8" key="1">
    <citation type="submission" date="2024-03" db="EMBL/GenBank/DDBJ databases">
        <authorList>
            <person name="Jo J.-H."/>
        </authorList>
    </citation>
    <scope>NUCLEOTIDE SEQUENCE [LARGE SCALE GENOMIC DNA]</scope>
    <source>
        <strain evidence="7 8">AS3R-12</strain>
    </source>
</reference>
<keyword evidence="4" id="KW-0648">Protein biosynthesis</keyword>
<keyword evidence="5" id="KW-0342">GTP-binding</keyword>
<dbReference type="CDD" id="cd15491">
    <property type="entry name" value="selB_III"/>
    <property type="match status" value="1"/>
</dbReference>
<feature type="domain" description="Tr-type G" evidence="6">
    <location>
        <begin position="1"/>
        <end position="173"/>
    </location>
</feature>
<dbReference type="InterPro" id="IPR015190">
    <property type="entry name" value="Elong_fac_SelB-wing-hlx_typ-2"/>
</dbReference>
<dbReference type="Pfam" id="PF09106">
    <property type="entry name" value="WHD_2nd_SelB"/>
    <property type="match status" value="1"/>
</dbReference>
<evidence type="ECO:0000256" key="4">
    <source>
        <dbReference type="ARBA" id="ARBA00022917"/>
    </source>
</evidence>
<dbReference type="InterPro" id="IPR036390">
    <property type="entry name" value="WH_DNA-bd_sf"/>
</dbReference>
<dbReference type="Gene3D" id="1.10.10.10">
    <property type="entry name" value="Winged helix-like DNA-binding domain superfamily/Winged helix DNA-binding domain"/>
    <property type="match status" value="1"/>
</dbReference>
<dbReference type="InterPro" id="IPR057335">
    <property type="entry name" value="Beta-barrel_SelB"/>
</dbReference>
<proteinExistence type="predicted"/>
<dbReference type="PROSITE" id="PS51722">
    <property type="entry name" value="G_TR_2"/>
    <property type="match status" value="1"/>
</dbReference>
<dbReference type="EMBL" id="JBBHJY010000005">
    <property type="protein sequence ID" value="MEJ6010522.1"/>
    <property type="molecule type" value="Genomic_DNA"/>
</dbReference>
<evidence type="ECO:0000313" key="7">
    <source>
        <dbReference type="EMBL" id="MEJ6010522.1"/>
    </source>
</evidence>
<dbReference type="InterPro" id="IPR009001">
    <property type="entry name" value="Transl_elong_EF1A/Init_IF2_C"/>
</dbReference>
<dbReference type="PANTHER" id="PTHR43721">
    <property type="entry name" value="ELONGATION FACTOR TU-RELATED"/>
    <property type="match status" value="1"/>
</dbReference>
<comment type="subcellular location">
    <subcellularLocation>
        <location evidence="1">Cytoplasm</location>
    </subcellularLocation>
</comment>
<dbReference type="Gene3D" id="3.40.50.300">
    <property type="entry name" value="P-loop containing nucleotide triphosphate hydrolases"/>
    <property type="match status" value="1"/>
</dbReference>
<evidence type="ECO:0000256" key="2">
    <source>
        <dbReference type="ARBA" id="ARBA00022490"/>
    </source>
</evidence>
<dbReference type="SUPFAM" id="SSF50447">
    <property type="entry name" value="Translation proteins"/>
    <property type="match status" value="1"/>
</dbReference>
<dbReference type="Gene3D" id="1.10.10.2770">
    <property type="match status" value="1"/>
</dbReference>
<keyword evidence="3" id="KW-0547">Nucleotide-binding</keyword>
<keyword evidence="2" id="KW-0963">Cytoplasm</keyword>
<dbReference type="InterPro" id="IPR050055">
    <property type="entry name" value="EF-Tu_GTPase"/>
</dbReference>
<dbReference type="Gene3D" id="2.40.30.10">
    <property type="entry name" value="Translation factors"/>
    <property type="match status" value="2"/>
</dbReference>
<dbReference type="GO" id="GO:0003746">
    <property type="term" value="F:translation elongation factor activity"/>
    <property type="evidence" value="ECO:0007669"/>
    <property type="project" value="UniProtKB-KW"/>
</dbReference>
<dbReference type="PANTHER" id="PTHR43721:SF22">
    <property type="entry name" value="ELONGATION FACTOR TU, MITOCHONDRIAL"/>
    <property type="match status" value="1"/>
</dbReference>
<gene>
    <name evidence="7" type="primary">selB</name>
    <name evidence="7" type="ORF">WG900_11415</name>
</gene>